<dbReference type="Gene3D" id="3.30.950.10">
    <property type="entry name" value="Methyltransferase, Cobalt-precorrin-4 Transmethylase, Domain 2"/>
    <property type="match status" value="1"/>
</dbReference>
<organism evidence="8 9">
    <name type="scientific">Candidatus Magasanikbacteria bacterium RIFOXYC12_FULL_33_11</name>
    <dbReference type="NCBI Taxonomy" id="1798701"/>
    <lineage>
        <taxon>Bacteria</taxon>
        <taxon>Candidatus Magasanikiibacteriota</taxon>
    </lineage>
</organism>
<dbReference type="FunFam" id="3.40.1010.10:FF:000007">
    <property type="entry name" value="Ribosomal RNA small subunit methyltransferase I"/>
    <property type="match status" value="1"/>
</dbReference>
<dbReference type="SUPFAM" id="SSF53790">
    <property type="entry name" value="Tetrapyrrole methylase"/>
    <property type="match status" value="1"/>
</dbReference>
<dbReference type="EMBL" id="MFQW01000001">
    <property type="protein sequence ID" value="OGH86764.1"/>
    <property type="molecule type" value="Genomic_DNA"/>
</dbReference>
<sequence>MTTDFGKLYIVATPIGNLGDITLRALETLKSVDFVLCEDTRVTQKILNHYEISTKTISYHQHSDEQKVSEIKSLLEEGKNLALVSDAGTPGISDPGNKLIFEILENNSEIEIVPIPGVSAVVTALSISGFPTDKFIFLGFPPQKKGRQTYFQNLKNIEQTTCFYESNHRILKAIDSIQEFLQPETKICICRELTKKFETIYRGTVGGLAEMQVKDKGEFVVIISK</sequence>
<dbReference type="Proteomes" id="UP000178349">
    <property type="component" value="Unassembled WGS sequence"/>
</dbReference>
<evidence type="ECO:0000313" key="9">
    <source>
        <dbReference type="Proteomes" id="UP000178349"/>
    </source>
</evidence>
<dbReference type="PIRSF" id="PIRSF005917">
    <property type="entry name" value="MTase_YraL"/>
    <property type="match status" value="1"/>
</dbReference>
<dbReference type="InterPro" id="IPR018063">
    <property type="entry name" value="SAM_MeTrfase_RsmI_CS"/>
</dbReference>
<evidence type="ECO:0000256" key="6">
    <source>
        <dbReference type="HAMAP-Rule" id="MF_01877"/>
    </source>
</evidence>
<dbReference type="Pfam" id="PF00590">
    <property type="entry name" value="TP_methylase"/>
    <property type="match status" value="1"/>
</dbReference>
<dbReference type="InterPro" id="IPR008189">
    <property type="entry name" value="rRNA_ssu_MeTfrase_I"/>
</dbReference>
<comment type="subcellular location">
    <subcellularLocation>
        <location evidence="6">Cytoplasm</location>
    </subcellularLocation>
</comment>
<dbReference type="PANTHER" id="PTHR46111">
    <property type="entry name" value="RIBOSOMAL RNA SMALL SUBUNIT METHYLTRANSFERASE I"/>
    <property type="match status" value="1"/>
</dbReference>
<dbReference type="EC" id="2.1.1.198" evidence="6"/>
<dbReference type="GO" id="GO:0005737">
    <property type="term" value="C:cytoplasm"/>
    <property type="evidence" value="ECO:0007669"/>
    <property type="project" value="UniProtKB-SubCell"/>
</dbReference>
<dbReference type="InterPro" id="IPR035996">
    <property type="entry name" value="4pyrrol_Methylase_sf"/>
</dbReference>
<name>A0A1F6NT18_9BACT</name>
<dbReference type="AlphaFoldDB" id="A0A1F6NT18"/>
<evidence type="ECO:0000256" key="3">
    <source>
        <dbReference type="ARBA" id="ARBA00022603"/>
    </source>
</evidence>
<comment type="catalytic activity">
    <reaction evidence="6">
        <text>cytidine(1402) in 16S rRNA + S-adenosyl-L-methionine = 2'-O-methylcytidine(1402) in 16S rRNA + S-adenosyl-L-homocysteine + H(+)</text>
        <dbReference type="Rhea" id="RHEA:42924"/>
        <dbReference type="Rhea" id="RHEA-COMP:10285"/>
        <dbReference type="Rhea" id="RHEA-COMP:10286"/>
        <dbReference type="ChEBI" id="CHEBI:15378"/>
        <dbReference type="ChEBI" id="CHEBI:57856"/>
        <dbReference type="ChEBI" id="CHEBI:59789"/>
        <dbReference type="ChEBI" id="CHEBI:74495"/>
        <dbReference type="ChEBI" id="CHEBI:82748"/>
        <dbReference type="EC" id="2.1.1.198"/>
    </reaction>
</comment>
<gene>
    <name evidence="6" type="primary">rsmI</name>
    <name evidence="8" type="ORF">A2493_03025</name>
</gene>
<evidence type="ECO:0000259" key="7">
    <source>
        <dbReference type="Pfam" id="PF00590"/>
    </source>
</evidence>
<reference evidence="8 9" key="1">
    <citation type="journal article" date="2016" name="Nat. Commun.">
        <title>Thousands of microbial genomes shed light on interconnected biogeochemical processes in an aquifer system.</title>
        <authorList>
            <person name="Anantharaman K."/>
            <person name="Brown C.T."/>
            <person name="Hug L.A."/>
            <person name="Sharon I."/>
            <person name="Castelle C.J."/>
            <person name="Probst A.J."/>
            <person name="Thomas B.C."/>
            <person name="Singh A."/>
            <person name="Wilkins M.J."/>
            <person name="Karaoz U."/>
            <person name="Brodie E.L."/>
            <person name="Williams K.H."/>
            <person name="Hubbard S.S."/>
            <person name="Banfield J.F."/>
        </authorList>
    </citation>
    <scope>NUCLEOTIDE SEQUENCE [LARGE SCALE GENOMIC DNA]</scope>
</reference>
<evidence type="ECO:0000256" key="4">
    <source>
        <dbReference type="ARBA" id="ARBA00022679"/>
    </source>
</evidence>
<dbReference type="PROSITE" id="PS01296">
    <property type="entry name" value="RSMI"/>
    <property type="match status" value="1"/>
</dbReference>
<keyword evidence="4 6" id="KW-0808">Transferase</keyword>
<keyword evidence="1 6" id="KW-0963">Cytoplasm</keyword>
<feature type="domain" description="Tetrapyrrole methylase" evidence="7">
    <location>
        <begin position="7"/>
        <end position="208"/>
    </location>
</feature>
<dbReference type="Gene3D" id="3.40.1010.10">
    <property type="entry name" value="Cobalt-precorrin-4 Transmethylase, Domain 1"/>
    <property type="match status" value="1"/>
</dbReference>
<dbReference type="InterPro" id="IPR014776">
    <property type="entry name" value="4pyrrole_Mease_sub2"/>
</dbReference>
<dbReference type="HAMAP" id="MF_01877">
    <property type="entry name" value="16SrRNA_methyltr_I"/>
    <property type="match status" value="1"/>
</dbReference>
<dbReference type="InterPro" id="IPR014777">
    <property type="entry name" value="4pyrrole_Mease_sub1"/>
</dbReference>
<dbReference type="CDD" id="cd11648">
    <property type="entry name" value="RsmI"/>
    <property type="match status" value="1"/>
</dbReference>
<comment type="similarity">
    <text evidence="6">Belongs to the methyltransferase superfamily. RsmI family.</text>
</comment>
<accession>A0A1F6NT18</accession>
<evidence type="ECO:0000313" key="8">
    <source>
        <dbReference type="EMBL" id="OGH86764.1"/>
    </source>
</evidence>
<dbReference type="NCBIfam" id="TIGR00096">
    <property type="entry name" value="16S rRNA (cytidine(1402)-2'-O)-methyltransferase"/>
    <property type="match status" value="1"/>
</dbReference>
<dbReference type="FunFam" id="3.30.950.10:FF:000002">
    <property type="entry name" value="Ribosomal RNA small subunit methyltransferase I"/>
    <property type="match status" value="1"/>
</dbReference>
<dbReference type="GO" id="GO:0070677">
    <property type="term" value="F:rRNA (cytosine-2'-O-)-methyltransferase activity"/>
    <property type="evidence" value="ECO:0007669"/>
    <property type="project" value="UniProtKB-UniRule"/>
</dbReference>
<keyword evidence="5 6" id="KW-0949">S-adenosyl-L-methionine</keyword>
<evidence type="ECO:0000256" key="1">
    <source>
        <dbReference type="ARBA" id="ARBA00022490"/>
    </source>
</evidence>
<keyword evidence="3 6" id="KW-0489">Methyltransferase</keyword>
<evidence type="ECO:0000256" key="2">
    <source>
        <dbReference type="ARBA" id="ARBA00022552"/>
    </source>
</evidence>
<comment type="function">
    <text evidence="6">Catalyzes the 2'-O-methylation of the ribose of cytidine 1402 (C1402) in 16S rRNA.</text>
</comment>
<keyword evidence="2 6" id="KW-0698">rRNA processing</keyword>
<evidence type="ECO:0000256" key="5">
    <source>
        <dbReference type="ARBA" id="ARBA00022691"/>
    </source>
</evidence>
<protein>
    <recommendedName>
        <fullName evidence="6">Ribosomal RNA small subunit methyltransferase I</fullName>
        <ecNumber evidence="6">2.1.1.198</ecNumber>
    </recommendedName>
    <alternativeName>
        <fullName evidence="6">16S rRNA 2'-O-ribose C1402 methyltransferase</fullName>
    </alternativeName>
    <alternativeName>
        <fullName evidence="6">rRNA (cytidine-2'-O-)-methyltransferase RsmI</fullName>
    </alternativeName>
</protein>
<dbReference type="InterPro" id="IPR000878">
    <property type="entry name" value="4pyrrol_Mease"/>
</dbReference>
<comment type="caution">
    <text evidence="8">The sequence shown here is derived from an EMBL/GenBank/DDBJ whole genome shotgun (WGS) entry which is preliminary data.</text>
</comment>
<proteinExistence type="inferred from homology"/>
<dbReference type="PANTHER" id="PTHR46111:SF1">
    <property type="entry name" value="RIBOSOMAL RNA SMALL SUBUNIT METHYLTRANSFERASE I"/>
    <property type="match status" value="1"/>
</dbReference>